<evidence type="ECO:0000259" key="1">
    <source>
        <dbReference type="SMART" id="SM00849"/>
    </source>
</evidence>
<dbReference type="RefSeq" id="WP_010701199.1">
    <property type="nucleotide sequence ID" value="NZ_CM001844.1"/>
</dbReference>
<dbReference type="eggNOG" id="COG1235">
    <property type="taxonomic scope" value="Bacteria"/>
</dbReference>
<dbReference type="PANTHER" id="PTHR42663">
    <property type="entry name" value="HYDROLASE C777.06C-RELATED-RELATED"/>
    <property type="match status" value="1"/>
</dbReference>
<keyword evidence="3" id="KW-1185">Reference proteome</keyword>
<dbReference type="AlphaFoldDB" id="N6VGH2"/>
<dbReference type="SUPFAM" id="SSF56281">
    <property type="entry name" value="Metallo-hydrolase/oxidoreductase"/>
    <property type="match status" value="1"/>
</dbReference>
<organism evidence="2 3">
    <name type="scientific">Bartonella bovis 91-4</name>
    <dbReference type="NCBI Taxonomy" id="1094491"/>
    <lineage>
        <taxon>Bacteria</taxon>
        <taxon>Pseudomonadati</taxon>
        <taxon>Pseudomonadota</taxon>
        <taxon>Alphaproteobacteria</taxon>
        <taxon>Hyphomicrobiales</taxon>
        <taxon>Bartonellaceae</taxon>
        <taxon>Bartonella</taxon>
    </lineage>
</organism>
<dbReference type="OrthoDB" id="9781189at2"/>
<dbReference type="EMBL" id="AGWA01000006">
    <property type="protein sequence ID" value="ENN92336.1"/>
    <property type="molecule type" value="Genomic_DNA"/>
</dbReference>
<dbReference type="PATRIC" id="fig|1094491.5.peg.699"/>
<dbReference type="InterPro" id="IPR001279">
    <property type="entry name" value="Metallo-B-lactamas"/>
</dbReference>
<dbReference type="PANTHER" id="PTHR42663:SF6">
    <property type="entry name" value="HYDROLASE C777.06C-RELATED"/>
    <property type="match status" value="1"/>
</dbReference>
<name>N6VGH2_9HYPH</name>
<dbReference type="Pfam" id="PF12706">
    <property type="entry name" value="Lactamase_B_2"/>
    <property type="match status" value="1"/>
</dbReference>
<dbReference type="STRING" id="1094491.BBbe_06440"/>
<gene>
    <name evidence="2" type="primary">phnP</name>
    <name evidence="2" type="ORF">BBbe_06440</name>
</gene>
<evidence type="ECO:0000313" key="3">
    <source>
        <dbReference type="Proteomes" id="UP000014038"/>
    </source>
</evidence>
<accession>N6VGH2</accession>
<evidence type="ECO:0000313" key="2">
    <source>
        <dbReference type="EMBL" id="ENN92336.1"/>
    </source>
</evidence>
<reference evidence="2 3" key="1">
    <citation type="journal article" date="2013" name="PLoS Genet.">
        <title>A gene transfer agent and a dynamic repertoire of secretion systems hold the keys to the explosive radiation of the emerging pathogen Bartonella.</title>
        <authorList>
            <person name="Guy L."/>
            <person name="Nystedt B."/>
            <person name="Toft C."/>
            <person name="Zaremba-Niedzwiedzka K."/>
            <person name="Berglund E.C."/>
            <person name="Granberg F."/>
            <person name="Naslund K."/>
            <person name="Eriksson A.S."/>
            <person name="Andersson S.G."/>
        </authorList>
    </citation>
    <scope>NUCLEOTIDE SEQUENCE [LARGE SCALE GENOMIC DNA]</scope>
    <source>
        <strain evidence="2 3">91-4</strain>
    </source>
</reference>
<dbReference type="CDD" id="cd16279">
    <property type="entry name" value="metallo-hydrolase-like_MBL-fold"/>
    <property type="match status" value="1"/>
</dbReference>
<feature type="domain" description="Metallo-beta-lactamase" evidence="1">
    <location>
        <begin position="38"/>
        <end position="238"/>
    </location>
</feature>
<dbReference type="InterPro" id="IPR036866">
    <property type="entry name" value="RibonucZ/Hydroxyglut_hydro"/>
</dbReference>
<dbReference type="Gene3D" id="3.60.15.10">
    <property type="entry name" value="Ribonuclease Z/Hydroxyacylglutathione hydrolase-like"/>
    <property type="match status" value="1"/>
</dbReference>
<dbReference type="HOGENOM" id="CLU_044538_2_1_5"/>
<comment type="caution">
    <text evidence="2">The sequence shown here is derived from an EMBL/GenBank/DDBJ whole genome shotgun (WGS) entry which is preliminary data.</text>
</comment>
<protein>
    <submittedName>
        <fullName evidence="2">PhnP protein</fullName>
    </submittedName>
</protein>
<dbReference type="Proteomes" id="UP000014038">
    <property type="component" value="Chromosome"/>
</dbReference>
<proteinExistence type="predicted"/>
<dbReference type="SMART" id="SM00849">
    <property type="entry name" value="Lactamase_B"/>
    <property type="match status" value="1"/>
</dbReference>
<sequence length="270" mass="30589">MFDCYRFTILGCGSSPGVPRPNGYWGACDPNNPKNKRYRTSLLVERIDKSGKKTTVVIDTGSDFRSQMIESHVNHLDAAVYTHSHADHVHGIDDLRSYALAQKSLIDIYADSFTLEYLNTAFGYCFQTPKGSRYPPILKAHLINENSKFTIQGQGGEITFNTHLQFHGAIYSLGFRIGNVAYCTDVNQFPEKAFQNLTNLDVLIIDSLQFKPHSSHFSVDQALHWIEYLKPKRAILTHMDNSLDYNDVLNYVPLNVEPAYQGLTFETKVL</sequence>